<name>A0A0C1R754_9CLOT</name>
<feature type="transmembrane region" description="Helical" evidence="1">
    <location>
        <begin position="7"/>
        <end position="26"/>
    </location>
</feature>
<dbReference type="InterPro" id="IPR009038">
    <property type="entry name" value="GOLD_dom"/>
</dbReference>
<keyword evidence="1" id="KW-1133">Transmembrane helix</keyword>
<keyword evidence="4" id="KW-1185">Reference proteome</keyword>
<evidence type="ECO:0000259" key="2">
    <source>
        <dbReference type="PROSITE" id="PS50866"/>
    </source>
</evidence>
<keyword evidence="1" id="KW-0472">Membrane</keyword>
<evidence type="ECO:0000313" key="4">
    <source>
        <dbReference type="Proteomes" id="UP000031366"/>
    </source>
</evidence>
<evidence type="ECO:0000313" key="3">
    <source>
        <dbReference type="EMBL" id="KIE46326.1"/>
    </source>
</evidence>
<dbReference type="OrthoDB" id="1902494at2"/>
<organism evidence="3 4">
    <name type="scientific">Clostridium argentinense CDC 2741</name>
    <dbReference type="NCBI Taxonomy" id="1418104"/>
    <lineage>
        <taxon>Bacteria</taxon>
        <taxon>Bacillati</taxon>
        <taxon>Bacillota</taxon>
        <taxon>Clostridia</taxon>
        <taxon>Eubacteriales</taxon>
        <taxon>Clostridiaceae</taxon>
        <taxon>Clostridium</taxon>
    </lineage>
</organism>
<dbReference type="AlphaFoldDB" id="A0A0C1R754"/>
<comment type="caution">
    <text evidence="3">The sequence shown here is derived from an EMBL/GenBank/DDBJ whole genome shotgun (WGS) entry which is preliminary data.</text>
</comment>
<dbReference type="EMBL" id="AYSO01000017">
    <property type="protein sequence ID" value="KIE46326.1"/>
    <property type="molecule type" value="Genomic_DNA"/>
</dbReference>
<reference evidence="3 4" key="1">
    <citation type="journal article" date="2015" name="Infect. Genet. Evol.">
        <title>Genomic sequences of six botulinum neurotoxin-producing strains representing three clostridial species illustrate the mobility and diversity of botulinum neurotoxin genes.</title>
        <authorList>
            <person name="Smith T.J."/>
            <person name="Hill K.K."/>
            <person name="Xie G."/>
            <person name="Foley B.T."/>
            <person name="Williamson C.H."/>
            <person name="Foster J.T."/>
            <person name="Johnson S.L."/>
            <person name="Chertkov O."/>
            <person name="Teshima H."/>
            <person name="Gibbons H.S."/>
            <person name="Johnsky L.A."/>
            <person name="Karavis M.A."/>
            <person name="Smith L.A."/>
        </authorList>
    </citation>
    <scope>NUCLEOTIDE SEQUENCE [LARGE SCALE GENOMIC DNA]</scope>
    <source>
        <strain evidence="3 4">CDC 2741</strain>
    </source>
</reference>
<dbReference type="Gene3D" id="2.60.120.380">
    <property type="match status" value="1"/>
</dbReference>
<keyword evidence="1" id="KW-0812">Transmembrane</keyword>
<accession>A0A0C1R754</accession>
<protein>
    <recommendedName>
        <fullName evidence="2">GOLD domain-containing protein</fullName>
    </recommendedName>
</protein>
<proteinExistence type="predicted"/>
<evidence type="ECO:0000256" key="1">
    <source>
        <dbReference type="SAM" id="Phobius"/>
    </source>
</evidence>
<sequence length="164" mass="18643">MKNRSRLLNICLTFIIAILLIGSMLYKNSSLYISSDSYLSSEEAKKSVYSTKNEKDTEDGKSFDFNKFTGKWSIIEFTSDKDNKITINDNTKINKGKFYIVVLDSDYNIIAKKDESNESGDINFTTPKSGKYIIRIVGKNASGNFNIKINTKNDIKISHKGFFE</sequence>
<feature type="domain" description="GOLD" evidence="2">
    <location>
        <begin position="45"/>
        <end position="157"/>
    </location>
</feature>
<dbReference type="PROSITE" id="PS50866">
    <property type="entry name" value="GOLD"/>
    <property type="match status" value="1"/>
</dbReference>
<dbReference type="Proteomes" id="UP000031366">
    <property type="component" value="Unassembled WGS sequence"/>
</dbReference>
<dbReference type="RefSeq" id="WP_039633591.1">
    <property type="nucleotide sequence ID" value="NZ_AYSO01000017.1"/>
</dbReference>
<gene>
    <name evidence="3" type="ORF">U732_1744</name>
</gene>